<accession>A0A1H3F7H1</accession>
<keyword evidence="7 12" id="KW-0862">Zinc</keyword>
<dbReference type="CDD" id="cd01283">
    <property type="entry name" value="cytidine_deaminase"/>
    <property type="match status" value="1"/>
</dbReference>
<dbReference type="RefSeq" id="WP_089766469.1">
    <property type="nucleotide sequence ID" value="NZ_FNPB01000003.1"/>
</dbReference>
<name>A0A1H3F7H1_9EURY</name>
<comment type="catalytic activity">
    <reaction evidence="9">
        <text>cytidine + H2O + H(+) = uridine + NH4(+)</text>
        <dbReference type="Rhea" id="RHEA:16069"/>
        <dbReference type="ChEBI" id="CHEBI:15377"/>
        <dbReference type="ChEBI" id="CHEBI:15378"/>
        <dbReference type="ChEBI" id="CHEBI:16704"/>
        <dbReference type="ChEBI" id="CHEBI:17562"/>
        <dbReference type="ChEBI" id="CHEBI:28938"/>
        <dbReference type="EC" id="3.5.4.5"/>
    </reaction>
</comment>
<evidence type="ECO:0000256" key="6">
    <source>
        <dbReference type="ARBA" id="ARBA00022801"/>
    </source>
</evidence>
<dbReference type="PROSITE" id="PS51747">
    <property type="entry name" value="CYT_DCMP_DEAMINASES_2"/>
    <property type="match status" value="1"/>
</dbReference>
<evidence type="ECO:0000256" key="9">
    <source>
        <dbReference type="ARBA" id="ARBA00049558"/>
    </source>
</evidence>
<organism evidence="14 15">
    <name type="scientific">Halobellus clavatus</name>
    <dbReference type="NCBI Taxonomy" id="660517"/>
    <lineage>
        <taxon>Archaea</taxon>
        <taxon>Methanobacteriati</taxon>
        <taxon>Methanobacteriota</taxon>
        <taxon>Stenosarchaea group</taxon>
        <taxon>Halobacteria</taxon>
        <taxon>Halobacteriales</taxon>
        <taxon>Haloferacaceae</taxon>
        <taxon>Halobellus</taxon>
    </lineage>
</organism>
<dbReference type="SUPFAM" id="SSF53927">
    <property type="entry name" value="Cytidine deaminase-like"/>
    <property type="match status" value="1"/>
</dbReference>
<proteinExistence type="inferred from homology"/>
<dbReference type="NCBIfam" id="TIGR01354">
    <property type="entry name" value="cyt_deam_tetra"/>
    <property type="match status" value="1"/>
</dbReference>
<comment type="similarity">
    <text evidence="3">Belongs to the cytidine and deoxycytidylate deaminase family.</text>
</comment>
<evidence type="ECO:0000256" key="12">
    <source>
        <dbReference type="PIRSR" id="PIRSR606262-3"/>
    </source>
</evidence>
<dbReference type="Gene3D" id="3.40.140.10">
    <property type="entry name" value="Cytidine Deaminase, domain 2"/>
    <property type="match status" value="1"/>
</dbReference>
<dbReference type="GO" id="GO:0042802">
    <property type="term" value="F:identical protein binding"/>
    <property type="evidence" value="ECO:0007669"/>
    <property type="project" value="UniProtKB-ARBA"/>
</dbReference>
<dbReference type="InterPro" id="IPR006262">
    <property type="entry name" value="Cyt_deam_tetra"/>
</dbReference>
<evidence type="ECO:0000259" key="13">
    <source>
        <dbReference type="PROSITE" id="PS51747"/>
    </source>
</evidence>
<protein>
    <recommendedName>
        <fullName evidence="4">cytidine deaminase</fullName>
        <ecNumber evidence="4">3.5.4.5</ecNumber>
    </recommendedName>
    <alternativeName>
        <fullName evidence="8">Cytidine aminohydrolase</fullName>
    </alternativeName>
</protein>
<feature type="binding site" evidence="12">
    <location>
        <position position="87"/>
    </location>
    <ligand>
        <name>Zn(2+)</name>
        <dbReference type="ChEBI" id="CHEBI:29105"/>
        <note>catalytic</note>
    </ligand>
</feature>
<keyword evidence="15" id="KW-1185">Reference proteome</keyword>
<evidence type="ECO:0000256" key="2">
    <source>
        <dbReference type="ARBA" id="ARBA00003949"/>
    </source>
</evidence>
<dbReference type="InterPro" id="IPR002125">
    <property type="entry name" value="CMP_dCMP_dom"/>
</dbReference>
<dbReference type="GO" id="GO:0005829">
    <property type="term" value="C:cytosol"/>
    <property type="evidence" value="ECO:0007669"/>
    <property type="project" value="TreeGrafter"/>
</dbReference>
<gene>
    <name evidence="14" type="ORF">SAMN04487946_103204</name>
</gene>
<dbReference type="InterPro" id="IPR016193">
    <property type="entry name" value="Cytidine_deaminase-like"/>
</dbReference>
<dbReference type="GO" id="GO:0055086">
    <property type="term" value="P:nucleobase-containing small molecule metabolic process"/>
    <property type="evidence" value="ECO:0007669"/>
    <property type="project" value="UniProtKB-ARBA"/>
</dbReference>
<evidence type="ECO:0000256" key="8">
    <source>
        <dbReference type="ARBA" id="ARBA00032005"/>
    </source>
</evidence>
<comment type="function">
    <text evidence="2">This enzyme scavenges exogenous and endogenous cytidine and 2'-deoxycytidine for UMP synthesis.</text>
</comment>
<evidence type="ECO:0000256" key="7">
    <source>
        <dbReference type="ARBA" id="ARBA00022833"/>
    </source>
</evidence>
<evidence type="ECO:0000256" key="4">
    <source>
        <dbReference type="ARBA" id="ARBA00012783"/>
    </source>
</evidence>
<comment type="cofactor">
    <cofactor evidence="1 12">
        <name>Zn(2+)</name>
        <dbReference type="ChEBI" id="CHEBI:29105"/>
    </cofactor>
</comment>
<feature type="binding site" evidence="12">
    <location>
        <position position="90"/>
    </location>
    <ligand>
        <name>Zn(2+)</name>
        <dbReference type="ChEBI" id="CHEBI:29105"/>
        <note>catalytic</note>
    </ligand>
</feature>
<evidence type="ECO:0000256" key="5">
    <source>
        <dbReference type="ARBA" id="ARBA00022723"/>
    </source>
</evidence>
<evidence type="ECO:0000256" key="11">
    <source>
        <dbReference type="PIRSR" id="PIRSR606262-2"/>
    </source>
</evidence>
<evidence type="ECO:0000256" key="3">
    <source>
        <dbReference type="ARBA" id="ARBA00006576"/>
    </source>
</evidence>
<evidence type="ECO:0000313" key="14">
    <source>
        <dbReference type="EMBL" id="SDX86845.1"/>
    </source>
</evidence>
<dbReference type="EMBL" id="FNPB01000003">
    <property type="protein sequence ID" value="SDX86845.1"/>
    <property type="molecule type" value="Genomic_DNA"/>
</dbReference>
<dbReference type="NCBIfam" id="NF004064">
    <property type="entry name" value="PRK05578.1"/>
    <property type="match status" value="1"/>
</dbReference>
<dbReference type="PROSITE" id="PS00903">
    <property type="entry name" value="CYT_DCMP_DEAMINASES_1"/>
    <property type="match status" value="1"/>
</dbReference>
<evidence type="ECO:0000256" key="1">
    <source>
        <dbReference type="ARBA" id="ARBA00001947"/>
    </source>
</evidence>
<dbReference type="InterPro" id="IPR050202">
    <property type="entry name" value="Cyt/Deoxycyt_deaminase"/>
</dbReference>
<dbReference type="OrthoDB" id="39143at2157"/>
<sequence>MPAHRELVERARQATKNAYVPYSEYRVGAALETADGSVYLGCNIENANYSNSRHAEEVAILEAIKEGHRDFERIAVTSGARDGVTPCGMCRQTLAEFASEDLTVVCDEGGDETTVYALGALLPDAITLETLSAAEAGRRDDEG</sequence>
<reference evidence="15" key="1">
    <citation type="submission" date="2016-10" db="EMBL/GenBank/DDBJ databases">
        <authorList>
            <person name="Varghese N."/>
            <person name="Submissions S."/>
        </authorList>
    </citation>
    <scope>NUCLEOTIDE SEQUENCE [LARGE SCALE GENOMIC DNA]</scope>
    <source>
        <strain evidence="15">CGMCC 1.10118</strain>
    </source>
</reference>
<dbReference type="GO" id="GO:0008270">
    <property type="term" value="F:zinc ion binding"/>
    <property type="evidence" value="ECO:0007669"/>
    <property type="project" value="InterPro"/>
</dbReference>
<dbReference type="GO" id="GO:0004126">
    <property type="term" value="F:cytidine deaminase activity"/>
    <property type="evidence" value="ECO:0007669"/>
    <property type="project" value="UniProtKB-EC"/>
</dbReference>
<dbReference type="PANTHER" id="PTHR11644">
    <property type="entry name" value="CYTIDINE DEAMINASE"/>
    <property type="match status" value="1"/>
</dbReference>
<evidence type="ECO:0000313" key="15">
    <source>
        <dbReference type="Proteomes" id="UP000199170"/>
    </source>
</evidence>
<keyword evidence="6" id="KW-0378">Hydrolase</keyword>
<keyword evidence="5 12" id="KW-0479">Metal-binding</keyword>
<dbReference type="Pfam" id="PF00383">
    <property type="entry name" value="dCMP_cyt_deam_1"/>
    <property type="match status" value="1"/>
</dbReference>
<dbReference type="GO" id="GO:0072527">
    <property type="term" value="P:pyrimidine-containing compound metabolic process"/>
    <property type="evidence" value="ECO:0007669"/>
    <property type="project" value="UniProtKB-ARBA"/>
</dbReference>
<dbReference type="PANTHER" id="PTHR11644:SF2">
    <property type="entry name" value="CYTIDINE DEAMINASE"/>
    <property type="match status" value="1"/>
</dbReference>
<dbReference type="Proteomes" id="UP000199170">
    <property type="component" value="Unassembled WGS sequence"/>
</dbReference>
<feature type="domain" description="CMP/dCMP-type deaminase" evidence="13">
    <location>
        <begin position="2"/>
        <end position="129"/>
    </location>
</feature>
<dbReference type="STRING" id="660517.SAMN04487946_103204"/>
<dbReference type="AlphaFoldDB" id="A0A1H3F7H1"/>
<evidence type="ECO:0000256" key="10">
    <source>
        <dbReference type="PIRSR" id="PIRSR606262-1"/>
    </source>
</evidence>
<dbReference type="FunFam" id="3.40.140.10:FF:000008">
    <property type="entry name" value="Cytidine deaminase"/>
    <property type="match status" value="1"/>
</dbReference>
<feature type="active site" description="Proton donor" evidence="10">
    <location>
        <position position="56"/>
    </location>
</feature>
<feature type="binding site" evidence="11">
    <location>
        <begin position="43"/>
        <end position="49"/>
    </location>
    <ligand>
        <name>substrate</name>
    </ligand>
</feature>
<dbReference type="EC" id="3.5.4.5" evidence="4"/>
<dbReference type="InterPro" id="IPR016192">
    <property type="entry name" value="APOBEC/CMP_deaminase_Zn-bd"/>
</dbReference>